<dbReference type="Pfam" id="PF22936">
    <property type="entry name" value="Pol_BBD"/>
    <property type="match status" value="1"/>
</dbReference>
<dbReference type="STRING" id="4540.A0A3L6RI73"/>
<feature type="domain" description="Retrovirus-related Pol polyprotein from transposon TNT 1-94-like beta-barrel" evidence="2">
    <location>
        <begin position="46"/>
        <end position="125"/>
    </location>
</feature>
<sequence length="146" mass="15574">MTAHHQASLPTPPENSIHGAQGWDPSALYTALNTASVSTPPSASEWYLDTGASTHMSSASDTLSSPSPLPFSTFVTVGNGARLPVTHTASTTIPTSSSSDLHLRNILITPSLIKNLISVKQLTRDNTVSIEFDLAGFSIRIFQPEW</sequence>
<dbReference type="Proteomes" id="UP000275267">
    <property type="component" value="Unassembled WGS sequence"/>
</dbReference>
<protein>
    <submittedName>
        <fullName evidence="3">Retrotransposon protein, putative, unclassified</fullName>
    </submittedName>
</protein>
<evidence type="ECO:0000313" key="4">
    <source>
        <dbReference type="Proteomes" id="UP000275267"/>
    </source>
</evidence>
<organism evidence="3 4">
    <name type="scientific">Panicum miliaceum</name>
    <name type="common">Proso millet</name>
    <name type="synonym">Broomcorn millet</name>
    <dbReference type="NCBI Taxonomy" id="4540"/>
    <lineage>
        <taxon>Eukaryota</taxon>
        <taxon>Viridiplantae</taxon>
        <taxon>Streptophyta</taxon>
        <taxon>Embryophyta</taxon>
        <taxon>Tracheophyta</taxon>
        <taxon>Spermatophyta</taxon>
        <taxon>Magnoliopsida</taxon>
        <taxon>Liliopsida</taxon>
        <taxon>Poales</taxon>
        <taxon>Poaceae</taxon>
        <taxon>PACMAD clade</taxon>
        <taxon>Panicoideae</taxon>
        <taxon>Panicodae</taxon>
        <taxon>Paniceae</taxon>
        <taxon>Panicinae</taxon>
        <taxon>Panicum</taxon>
        <taxon>Panicum sect. Panicum</taxon>
    </lineage>
</organism>
<keyword evidence="4" id="KW-1185">Reference proteome</keyword>
<comment type="caution">
    <text evidence="3">The sequence shown here is derived from an EMBL/GenBank/DDBJ whole genome shotgun (WGS) entry which is preliminary data.</text>
</comment>
<name>A0A3L6RI73_PANMI</name>
<gene>
    <name evidence="3" type="ORF">C2845_PM13G21600</name>
</gene>
<accession>A0A3L6RI73</accession>
<feature type="region of interest" description="Disordered" evidence="1">
    <location>
        <begin position="1"/>
        <end position="22"/>
    </location>
</feature>
<evidence type="ECO:0000313" key="3">
    <source>
        <dbReference type="EMBL" id="RLN04103.1"/>
    </source>
</evidence>
<dbReference type="EMBL" id="PQIB02000008">
    <property type="protein sequence ID" value="RLN04103.1"/>
    <property type="molecule type" value="Genomic_DNA"/>
</dbReference>
<reference evidence="4" key="1">
    <citation type="journal article" date="2019" name="Nat. Commun.">
        <title>The genome of broomcorn millet.</title>
        <authorList>
            <person name="Zou C."/>
            <person name="Miki D."/>
            <person name="Li D."/>
            <person name="Tang Q."/>
            <person name="Xiao L."/>
            <person name="Rajput S."/>
            <person name="Deng P."/>
            <person name="Jia W."/>
            <person name="Huang R."/>
            <person name="Zhang M."/>
            <person name="Sun Y."/>
            <person name="Hu J."/>
            <person name="Fu X."/>
            <person name="Schnable P.S."/>
            <person name="Li F."/>
            <person name="Zhang H."/>
            <person name="Feng B."/>
            <person name="Zhu X."/>
            <person name="Liu R."/>
            <person name="Schnable J.C."/>
            <person name="Zhu J.-K."/>
            <person name="Zhang H."/>
        </authorList>
    </citation>
    <scope>NUCLEOTIDE SEQUENCE [LARGE SCALE GENOMIC DNA]</scope>
</reference>
<dbReference type="OrthoDB" id="693274at2759"/>
<dbReference type="AlphaFoldDB" id="A0A3L6RI73"/>
<proteinExistence type="predicted"/>
<evidence type="ECO:0000256" key="1">
    <source>
        <dbReference type="SAM" id="MobiDB-lite"/>
    </source>
</evidence>
<dbReference type="InterPro" id="IPR054722">
    <property type="entry name" value="PolX-like_BBD"/>
</dbReference>
<evidence type="ECO:0000259" key="2">
    <source>
        <dbReference type="Pfam" id="PF22936"/>
    </source>
</evidence>